<organism evidence="1 2">
    <name type="scientific">Phytophthora cactorum</name>
    <dbReference type="NCBI Taxonomy" id="29920"/>
    <lineage>
        <taxon>Eukaryota</taxon>
        <taxon>Sar</taxon>
        <taxon>Stramenopiles</taxon>
        <taxon>Oomycota</taxon>
        <taxon>Peronosporomycetes</taxon>
        <taxon>Peronosporales</taxon>
        <taxon>Peronosporaceae</taxon>
        <taxon>Phytophthora</taxon>
    </lineage>
</organism>
<dbReference type="EMBL" id="MJFZ01001058">
    <property type="protein sequence ID" value="RAW23448.1"/>
    <property type="molecule type" value="Genomic_DNA"/>
</dbReference>
<reference evidence="1 2" key="1">
    <citation type="submission" date="2018-01" db="EMBL/GenBank/DDBJ databases">
        <title>Draft genome of the strawberry crown rot pathogen Phytophthora cactorum.</title>
        <authorList>
            <person name="Armitage A.D."/>
            <person name="Lysoe E."/>
            <person name="Nellist C.F."/>
            <person name="Harrison R.J."/>
            <person name="Brurberg M.B."/>
        </authorList>
    </citation>
    <scope>NUCLEOTIDE SEQUENCE [LARGE SCALE GENOMIC DNA]</scope>
    <source>
        <strain evidence="1 2">10300</strain>
    </source>
</reference>
<dbReference type="Proteomes" id="UP000251314">
    <property type="component" value="Unassembled WGS sequence"/>
</dbReference>
<protein>
    <submittedName>
        <fullName evidence="1">Uncharacterized protein</fullName>
    </submittedName>
</protein>
<keyword evidence="2" id="KW-1185">Reference proteome</keyword>
<proteinExistence type="predicted"/>
<dbReference type="AlphaFoldDB" id="A0A329RJH1"/>
<name>A0A329RJH1_9STRA</name>
<sequence length="118" mass="12800">MACSLLGTLSLSLLILFVARLRYWLLDAGYKLGSKTWGSCSTADFDVVGWSPDTPHQLASHASSTESESAELSCCQSSEVTLPPGSQVCVDSYGIPLDVHHYRQIGKQDNVWDVLGSH</sequence>
<dbReference type="OrthoDB" id="103766at2759"/>
<dbReference type="VEuPathDB" id="FungiDB:PC110_g20115"/>
<evidence type="ECO:0000313" key="1">
    <source>
        <dbReference type="EMBL" id="RAW23448.1"/>
    </source>
</evidence>
<comment type="caution">
    <text evidence="1">The sequence shown here is derived from an EMBL/GenBank/DDBJ whole genome shotgun (WGS) entry which is preliminary data.</text>
</comment>
<gene>
    <name evidence="1" type="ORF">PC110_g20115</name>
</gene>
<accession>A0A329RJH1</accession>
<evidence type="ECO:0000313" key="2">
    <source>
        <dbReference type="Proteomes" id="UP000251314"/>
    </source>
</evidence>